<gene>
    <name evidence="2" type="primary">gntA</name>
    <name evidence="2" type="ORF">GCM10010420_06580</name>
</gene>
<dbReference type="Proteomes" id="UP001500058">
    <property type="component" value="Unassembled WGS sequence"/>
</dbReference>
<name>A0ABP5URU2_9ACTN</name>
<comment type="caution">
    <text evidence="2">The sequence shown here is derived from an EMBL/GenBank/DDBJ whole genome shotgun (WGS) entry which is preliminary data.</text>
</comment>
<dbReference type="RefSeq" id="WP_344629276.1">
    <property type="nucleotide sequence ID" value="NZ_BAAATJ010000002.1"/>
</dbReference>
<reference evidence="3" key="1">
    <citation type="journal article" date="2019" name="Int. J. Syst. Evol. Microbiol.">
        <title>The Global Catalogue of Microorganisms (GCM) 10K type strain sequencing project: providing services to taxonomists for standard genome sequencing and annotation.</title>
        <authorList>
            <consortium name="The Broad Institute Genomics Platform"/>
            <consortium name="The Broad Institute Genome Sequencing Center for Infectious Disease"/>
            <person name="Wu L."/>
            <person name="Ma J."/>
        </authorList>
    </citation>
    <scope>NUCLEOTIDE SEQUENCE [LARGE SCALE GENOMIC DNA]</scope>
    <source>
        <strain evidence="3">JCM 6921</strain>
    </source>
</reference>
<feature type="region of interest" description="Disordered" evidence="1">
    <location>
        <begin position="211"/>
        <end position="231"/>
    </location>
</feature>
<dbReference type="PANTHER" id="PTHR40045">
    <property type="entry name" value="YCGG FAMILY PROTEIN"/>
    <property type="match status" value="1"/>
</dbReference>
<evidence type="ECO:0000313" key="3">
    <source>
        <dbReference type="Proteomes" id="UP001500058"/>
    </source>
</evidence>
<evidence type="ECO:0000256" key="1">
    <source>
        <dbReference type="SAM" id="MobiDB-lite"/>
    </source>
</evidence>
<keyword evidence="3" id="KW-1185">Reference proteome</keyword>
<proteinExistence type="predicted"/>
<accession>A0ABP5URU2</accession>
<dbReference type="NCBIfam" id="NF041366">
    <property type="entry name" value="GntA_guanitoxin"/>
    <property type="match status" value="1"/>
</dbReference>
<sequence length="247" mass="28258">MSPARRRTEYPALPAEHTERVPGPVRELIEQQLRSVVLGSPFPCLGARSAFRDGSYLFNVLPDMDDPRSPEHVLADLRYFARVRLRMGDLYTYVVSFLEPRAIADEGEWDRRLWSFLQHLHDLDDVPWDGRFSTEPRDADFALSVAGLGQLVVTLYPGATRYARRFGWTTLIFNPPEQDRANFPADEQFLRFQNRIRERDARLQGHVNPALPATLDDPQAPGFSGAPVDPDSWRCPLRVHPPLNEEP</sequence>
<dbReference type="InterPro" id="IPR014988">
    <property type="entry name" value="Uncharacterised_YqcI/YcgG"/>
</dbReference>
<protein>
    <submittedName>
        <fullName evidence="2">Guanitoxin biosynthesis heme-dependent pre-guanitoxin N-hydroxylase GntA</fullName>
    </submittedName>
</protein>
<dbReference type="Pfam" id="PF08892">
    <property type="entry name" value="YqcI_YcgG"/>
    <property type="match status" value="1"/>
</dbReference>
<dbReference type="PANTHER" id="PTHR40045:SF1">
    <property type="entry name" value="YQCI_YCGG FAMILY PROTEIN"/>
    <property type="match status" value="1"/>
</dbReference>
<organism evidence="2 3">
    <name type="scientific">Streptomyces glaucosporus</name>
    <dbReference type="NCBI Taxonomy" id="284044"/>
    <lineage>
        <taxon>Bacteria</taxon>
        <taxon>Bacillati</taxon>
        <taxon>Actinomycetota</taxon>
        <taxon>Actinomycetes</taxon>
        <taxon>Kitasatosporales</taxon>
        <taxon>Streptomycetaceae</taxon>
        <taxon>Streptomyces</taxon>
    </lineage>
</organism>
<evidence type="ECO:0000313" key="2">
    <source>
        <dbReference type="EMBL" id="GAA2386499.1"/>
    </source>
</evidence>
<dbReference type="EMBL" id="BAAATJ010000002">
    <property type="protein sequence ID" value="GAA2386499.1"/>
    <property type="molecule type" value="Genomic_DNA"/>
</dbReference>